<keyword evidence="3" id="KW-0813">Transport</keyword>
<dbReference type="InterPro" id="IPR027256">
    <property type="entry name" value="P-typ_ATPase_IB"/>
</dbReference>
<evidence type="ECO:0000259" key="15">
    <source>
        <dbReference type="Pfam" id="PF00122"/>
    </source>
</evidence>
<dbReference type="Gene3D" id="3.40.1110.10">
    <property type="entry name" value="Calcium-transporting ATPase, cytoplasmic domain N"/>
    <property type="match status" value="1"/>
</dbReference>
<evidence type="ECO:0000256" key="4">
    <source>
        <dbReference type="ARBA" id="ARBA00022553"/>
    </source>
</evidence>
<dbReference type="NCBIfam" id="TIGR01525">
    <property type="entry name" value="ATPase-IB_hvy"/>
    <property type="match status" value="1"/>
</dbReference>
<dbReference type="SFLD" id="SFLDF00027">
    <property type="entry name" value="p-type_atpase"/>
    <property type="match status" value="1"/>
</dbReference>
<feature type="transmembrane region" description="Helical" evidence="14">
    <location>
        <begin position="628"/>
        <end position="649"/>
    </location>
</feature>
<dbReference type="InterPro" id="IPR008250">
    <property type="entry name" value="ATPase_P-typ_transduc_dom_A_sf"/>
</dbReference>
<evidence type="ECO:0000256" key="8">
    <source>
        <dbReference type="ARBA" id="ARBA00022840"/>
    </source>
</evidence>
<keyword evidence="13 14" id="KW-0472">Membrane</keyword>
<keyword evidence="17" id="KW-1185">Reference proteome</keyword>
<keyword evidence="9" id="KW-0460">Magnesium</keyword>
<dbReference type="RefSeq" id="WP_371834092.1">
    <property type="nucleotide sequence ID" value="NZ_JBCGUH010000017.1"/>
</dbReference>
<dbReference type="SUPFAM" id="SSF81653">
    <property type="entry name" value="Calcium ATPase, transduction domain A"/>
    <property type="match status" value="1"/>
</dbReference>
<reference evidence="17" key="1">
    <citation type="journal article" date="2019" name="Int. J. Syst. Evol. Microbiol.">
        <title>The Global Catalogue of Microorganisms (GCM) 10K type strain sequencing project: providing services to taxonomists for standard genome sequencing and annotation.</title>
        <authorList>
            <consortium name="The Broad Institute Genomics Platform"/>
            <consortium name="The Broad Institute Genome Sequencing Center for Infectious Disease"/>
            <person name="Wu L."/>
            <person name="Ma J."/>
        </authorList>
    </citation>
    <scope>NUCLEOTIDE SEQUENCE [LARGE SCALE GENOMIC DNA]</scope>
    <source>
        <strain evidence="17">CCUG 54950</strain>
    </source>
</reference>
<comment type="similarity">
    <text evidence="2 14">Belongs to the cation transport ATPase (P-type) (TC 3.A.3) family. Type IB subfamily.</text>
</comment>
<keyword evidence="14" id="KW-1003">Cell membrane</keyword>
<feature type="transmembrane region" description="Helical" evidence="14">
    <location>
        <begin position="266"/>
        <end position="285"/>
    </location>
</feature>
<dbReference type="Gene3D" id="2.70.150.10">
    <property type="entry name" value="Calcium-transporting ATPase, cytoplasmic transduction domain A"/>
    <property type="match status" value="1"/>
</dbReference>
<organism evidence="16 17">
    <name type="scientific">Paenibacillus wenxiniae</name>
    <dbReference type="NCBI Taxonomy" id="1636843"/>
    <lineage>
        <taxon>Bacteria</taxon>
        <taxon>Bacillati</taxon>
        <taxon>Bacillota</taxon>
        <taxon>Bacilli</taxon>
        <taxon>Bacillales</taxon>
        <taxon>Paenibacillaceae</taxon>
        <taxon>Paenibacillus</taxon>
    </lineage>
</organism>
<evidence type="ECO:0000313" key="16">
    <source>
        <dbReference type="EMBL" id="MFD1884180.1"/>
    </source>
</evidence>
<dbReference type="PROSITE" id="PS00154">
    <property type="entry name" value="ATPASE_E1_E2"/>
    <property type="match status" value="1"/>
</dbReference>
<sequence>MKHIKMMPALRTARQGRNPFSSGGKGRQNFKALVQNREMQAALGSGALMLLAWLLSSAEGPGMLSVVLYICAYGIGGWQKAREGVETLIQERDLDVNLLMIAAAMGAATIGYWNEGAMLIFIFALSGALESYTNERSGKDISALLSLKPETALRMRDGKVEHVSIEQLRVGDLVMVKPGELIPADGTVVRGSSAVNQASITGESLPISKSSGDEVFTGTINGEGALYIEVTQSAEGTVFAKIIKMVESAQTEVPASQRVIKRFESLYARIVVVVTVLLIALLPLIPGWSWGDSFYKAMVFLVVASPCALVSSIMPVMLSAISNRARHGVLFKSGVHMENMSMTAVVAFDKTGTLTRGEPVVTDWLMTIAAEQAQQEQLLSIAAGLEAISMHPLARAIVQYSAEQGIEPQEMEHVQAITGWGIAGEWNGQQWKIGRADLLDQADADMKWVQCRRELEAQGKTVSLMLRDEQIVALIAIRDELRPQAIDAVRQLQALGIKVAMLTGDRPAVAESIGHTAGVDHIYAGLLPEDKVARVQELRERYGHVVMVGDGVNDAPALAAATVGLGMGMRGSGAALEVADVVLMNDGIEQIASTIRLARRARRIVRQNMIFALSVIILLIIGNFADNLALPLGVVGHEGSTILVILNGLRLLRAR</sequence>
<protein>
    <submittedName>
        <fullName evidence="16">Heavy metal translocating P-type ATPase</fullName>
    </submittedName>
</protein>
<dbReference type="CDD" id="cd07551">
    <property type="entry name" value="P-type_ATPase_HM_ZosA_PfeT-like"/>
    <property type="match status" value="1"/>
</dbReference>
<dbReference type="InterPro" id="IPR023299">
    <property type="entry name" value="ATPase_P-typ_cyto_dom_N"/>
</dbReference>
<dbReference type="EMBL" id="JBHUEH010000006">
    <property type="protein sequence ID" value="MFD1884180.1"/>
    <property type="molecule type" value="Genomic_DNA"/>
</dbReference>
<evidence type="ECO:0000256" key="1">
    <source>
        <dbReference type="ARBA" id="ARBA00004141"/>
    </source>
</evidence>
<keyword evidence="12" id="KW-0406">Ion transport</keyword>
<dbReference type="NCBIfam" id="TIGR01494">
    <property type="entry name" value="ATPase_P-type"/>
    <property type="match status" value="1"/>
</dbReference>
<dbReference type="InterPro" id="IPR044492">
    <property type="entry name" value="P_typ_ATPase_HD_dom"/>
</dbReference>
<evidence type="ECO:0000256" key="14">
    <source>
        <dbReference type="RuleBase" id="RU362081"/>
    </source>
</evidence>
<dbReference type="Gene3D" id="3.40.50.1000">
    <property type="entry name" value="HAD superfamily/HAD-like"/>
    <property type="match status" value="1"/>
</dbReference>
<feature type="transmembrane region" description="Helical" evidence="14">
    <location>
        <begin position="297"/>
        <end position="318"/>
    </location>
</feature>
<evidence type="ECO:0000256" key="6">
    <source>
        <dbReference type="ARBA" id="ARBA00022723"/>
    </source>
</evidence>
<dbReference type="SUPFAM" id="SSF56784">
    <property type="entry name" value="HAD-like"/>
    <property type="match status" value="1"/>
</dbReference>
<keyword evidence="11 14" id="KW-1133">Transmembrane helix</keyword>
<evidence type="ECO:0000313" key="17">
    <source>
        <dbReference type="Proteomes" id="UP001597233"/>
    </source>
</evidence>
<keyword evidence="10" id="KW-1278">Translocase</keyword>
<evidence type="ECO:0000256" key="11">
    <source>
        <dbReference type="ARBA" id="ARBA00022989"/>
    </source>
</evidence>
<comment type="subcellular location">
    <subcellularLocation>
        <location evidence="14">Cell membrane</location>
    </subcellularLocation>
    <subcellularLocation>
        <location evidence="1">Membrane</location>
        <topology evidence="1">Multi-pass membrane protein</topology>
    </subcellularLocation>
</comment>
<evidence type="ECO:0000256" key="2">
    <source>
        <dbReference type="ARBA" id="ARBA00006024"/>
    </source>
</evidence>
<dbReference type="InterPro" id="IPR059000">
    <property type="entry name" value="ATPase_P-type_domA"/>
</dbReference>
<evidence type="ECO:0000256" key="9">
    <source>
        <dbReference type="ARBA" id="ARBA00022842"/>
    </source>
</evidence>
<accession>A0ABW4RDV7</accession>
<feature type="domain" description="P-type ATPase A" evidence="15">
    <location>
        <begin position="147"/>
        <end position="247"/>
    </location>
</feature>
<dbReference type="PRINTS" id="PR00120">
    <property type="entry name" value="HATPASE"/>
</dbReference>
<keyword evidence="6 14" id="KW-0479">Metal-binding</keyword>
<name>A0ABW4RDV7_9BACL</name>
<dbReference type="InterPro" id="IPR001757">
    <property type="entry name" value="P_typ_ATPase"/>
</dbReference>
<dbReference type="InterPro" id="IPR036412">
    <property type="entry name" value="HAD-like_sf"/>
</dbReference>
<dbReference type="SUPFAM" id="SSF81665">
    <property type="entry name" value="Calcium ATPase, transmembrane domain M"/>
    <property type="match status" value="1"/>
</dbReference>
<dbReference type="Pfam" id="PF00702">
    <property type="entry name" value="Hydrolase"/>
    <property type="match status" value="1"/>
</dbReference>
<dbReference type="InterPro" id="IPR051949">
    <property type="entry name" value="Cation_Transport_ATPase"/>
</dbReference>
<dbReference type="PANTHER" id="PTHR43079">
    <property type="entry name" value="PROBABLE CADMIUM/ZINC-TRANSPORTING ATPASE HMA1"/>
    <property type="match status" value="1"/>
</dbReference>
<dbReference type="InterPro" id="IPR018303">
    <property type="entry name" value="ATPase_P-typ_P_site"/>
</dbReference>
<dbReference type="InterPro" id="IPR023214">
    <property type="entry name" value="HAD_sf"/>
</dbReference>
<feature type="transmembrane region" description="Helical" evidence="14">
    <location>
        <begin position="604"/>
        <end position="622"/>
    </location>
</feature>
<dbReference type="PANTHER" id="PTHR43079:SF1">
    <property type="entry name" value="CADMIUM_ZINC-TRANSPORTING ATPASE HMA1, CHLOROPLASTIC-RELATED"/>
    <property type="match status" value="1"/>
</dbReference>
<dbReference type="PRINTS" id="PR00119">
    <property type="entry name" value="CATATPASE"/>
</dbReference>
<dbReference type="Proteomes" id="UP001597233">
    <property type="component" value="Unassembled WGS sequence"/>
</dbReference>
<proteinExistence type="inferred from homology"/>
<gene>
    <name evidence="16" type="ORF">ACFSC9_01415</name>
</gene>
<evidence type="ECO:0000256" key="12">
    <source>
        <dbReference type="ARBA" id="ARBA00023065"/>
    </source>
</evidence>
<dbReference type="InterPro" id="IPR023298">
    <property type="entry name" value="ATPase_P-typ_TM_dom_sf"/>
</dbReference>
<dbReference type="SFLD" id="SFLDS00003">
    <property type="entry name" value="Haloacid_Dehalogenase"/>
    <property type="match status" value="1"/>
</dbReference>
<evidence type="ECO:0000256" key="7">
    <source>
        <dbReference type="ARBA" id="ARBA00022741"/>
    </source>
</evidence>
<feature type="transmembrane region" description="Helical" evidence="14">
    <location>
        <begin position="98"/>
        <end position="129"/>
    </location>
</feature>
<evidence type="ECO:0000256" key="5">
    <source>
        <dbReference type="ARBA" id="ARBA00022692"/>
    </source>
</evidence>
<dbReference type="Pfam" id="PF00122">
    <property type="entry name" value="E1-E2_ATPase"/>
    <property type="match status" value="1"/>
</dbReference>
<evidence type="ECO:0000256" key="3">
    <source>
        <dbReference type="ARBA" id="ARBA00022448"/>
    </source>
</evidence>
<evidence type="ECO:0000256" key="10">
    <source>
        <dbReference type="ARBA" id="ARBA00022967"/>
    </source>
</evidence>
<keyword evidence="7 14" id="KW-0547">Nucleotide-binding</keyword>
<dbReference type="SFLD" id="SFLDG00002">
    <property type="entry name" value="C1.7:_P-type_atpase_like"/>
    <property type="match status" value="1"/>
</dbReference>
<keyword evidence="5 14" id="KW-0812">Transmembrane</keyword>
<evidence type="ECO:0000256" key="13">
    <source>
        <dbReference type="ARBA" id="ARBA00023136"/>
    </source>
</evidence>
<keyword evidence="4" id="KW-0597">Phosphoprotein</keyword>
<comment type="caution">
    <text evidence="16">The sequence shown here is derived from an EMBL/GenBank/DDBJ whole genome shotgun (WGS) entry which is preliminary data.</text>
</comment>
<keyword evidence="8 14" id="KW-0067">ATP-binding</keyword>